<protein>
    <recommendedName>
        <fullName evidence="3">Ribosomal protein S3</fullName>
    </recommendedName>
</protein>
<dbReference type="AlphaFoldDB" id="A0AAV4MT20"/>
<accession>A0AAV4MT20</accession>
<comment type="caution">
    <text evidence="1">The sequence shown here is derived from an EMBL/GenBank/DDBJ whole genome shotgun (WGS) entry which is preliminary data.</text>
</comment>
<evidence type="ECO:0000313" key="1">
    <source>
        <dbReference type="EMBL" id="GIX75538.1"/>
    </source>
</evidence>
<evidence type="ECO:0008006" key="3">
    <source>
        <dbReference type="Google" id="ProtNLM"/>
    </source>
</evidence>
<sequence length="103" mass="12010">MARKGSWRENVWPAPRGKWVRFMQGSKTWAIPFNKGILRRAENPFNLQLQMLLSKRRLCTKVSKGMVPQEEHNFQVTGINYNLRYSGRAISQKSLELSPTFTL</sequence>
<reference evidence="1 2" key="1">
    <citation type="submission" date="2021-06" db="EMBL/GenBank/DDBJ databases">
        <title>Caerostris extrusa draft genome.</title>
        <authorList>
            <person name="Kono N."/>
            <person name="Arakawa K."/>
        </authorList>
    </citation>
    <scope>NUCLEOTIDE SEQUENCE [LARGE SCALE GENOMIC DNA]</scope>
</reference>
<evidence type="ECO:0000313" key="2">
    <source>
        <dbReference type="Proteomes" id="UP001054945"/>
    </source>
</evidence>
<gene>
    <name evidence="1" type="ORF">CEXT_231291</name>
</gene>
<name>A0AAV4MT20_CAEEX</name>
<dbReference type="EMBL" id="BPLR01020176">
    <property type="protein sequence ID" value="GIX75538.1"/>
    <property type="molecule type" value="Genomic_DNA"/>
</dbReference>
<dbReference type="Proteomes" id="UP001054945">
    <property type="component" value="Unassembled WGS sequence"/>
</dbReference>
<organism evidence="1 2">
    <name type="scientific">Caerostris extrusa</name>
    <name type="common">Bark spider</name>
    <name type="synonym">Caerostris bankana</name>
    <dbReference type="NCBI Taxonomy" id="172846"/>
    <lineage>
        <taxon>Eukaryota</taxon>
        <taxon>Metazoa</taxon>
        <taxon>Ecdysozoa</taxon>
        <taxon>Arthropoda</taxon>
        <taxon>Chelicerata</taxon>
        <taxon>Arachnida</taxon>
        <taxon>Araneae</taxon>
        <taxon>Araneomorphae</taxon>
        <taxon>Entelegynae</taxon>
        <taxon>Araneoidea</taxon>
        <taxon>Araneidae</taxon>
        <taxon>Caerostris</taxon>
    </lineage>
</organism>
<keyword evidence="2" id="KW-1185">Reference proteome</keyword>
<proteinExistence type="predicted"/>